<dbReference type="GO" id="GO:0003824">
    <property type="term" value="F:catalytic activity"/>
    <property type="evidence" value="ECO:0007669"/>
    <property type="project" value="InterPro"/>
</dbReference>
<evidence type="ECO:0000256" key="4">
    <source>
        <dbReference type="ARBA" id="ARBA00023004"/>
    </source>
</evidence>
<proteinExistence type="predicted"/>
<evidence type="ECO:0000256" key="1">
    <source>
        <dbReference type="ARBA" id="ARBA00001966"/>
    </source>
</evidence>
<dbReference type="SUPFAM" id="SSF102114">
    <property type="entry name" value="Radical SAM enzymes"/>
    <property type="match status" value="1"/>
</dbReference>
<feature type="domain" description="Radical SAM core" evidence="6">
    <location>
        <begin position="180"/>
        <end position="402"/>
    </location>
</feature>
<dbReference type="InterPro" id="IPR051198">
    <property type="entry name" value="BchE-like"/>
</dbReference>
<evidence type="ECO:0000313" key="7">
    <source>
        <dbReference type="EMBL" id="KKN43754.1"/>
    </source>
</evidence>
<keyword evidence="3" id="KW-0479">Metal-binding</keyword>
<dbReference type="EMBL" id="LAZR01001491">
    <property type="protein sequence ID" value="KKN43754.1"/>
    <property type="molecule type" value="Genomic_DNA"/>
</dbReference>
<protein>
    <recommendedName>
        <fullName evidence="6">Radical SAM core domain-containing protein</fullName>
    </recommendedName>
</protein>
<dbReference type="Gene3D" id="3.40.50.280">
    <property type="entry name" value="Cobalamin-binding domain"/>
    <property type="match status" value="1"/>
</dbReference>
<evidence type="ECO:0000256" key="3">
    <source>
        <dbReference type="ARBA" id="ARBA00022723"/>
    </source>
</evidence>
<dbReference type="SFLD" id="SFLDS00029">
    <property type="entry name" value="Radical_SAM"/>
    <property type="match status" value="1"/>
</dbReference>
<dbReference type="InterPro" id="IPR058240">
    <property type="entry name" value="rSAM_sf"/>
</dbReference>
<name>A0A0F9QMQ4_9ZZZZ</name>
<dbReference type="SFLD" id="SFLDG01082">
    <property type="entry name" value="B12-binding_domain_containing"/>
    <property type="match status" value="1"/>
</dbReference>
<dbReference type="InterPro" id="IPR006638">
    <property type="entry name" value="Elp3/MiaA/NifB-like_rSAM"/>
</dbReference>
<evidence type="ECO:0000256" key="2">
    <source>
        <dbReference type="ARBA" id="ARBA00022691"/>
    </source>
</evidence>
<dbReference type="PANTHER" id="PTHR43409">
    <property type="entry name" value="ANAEROBIC MAGNESIUM-PROTOPORPHYRIN IX MONOMETHYL ESTER CYCLASE-RELATED"/>
    <property type="match status" value="1"/>
</dbReference>
<dbReference type="GO" id="GO:0051539">
    <property type="term" value="F:4 iron, 4 sulfur cluster binding"/>
    <property type="evidence" value="ECO:0007669"/>
    <property type="project" value="UniProtKB-KW"/>
</dbReference>
<keyword evidence="4" id="KW-0408">Iron</keyword>
<dbReference type="InterPro" id="IPR007197">
    <property type="entry name" value="rSAM"/>
</dbReference>
<keyword evidence="5" id="KW-0411">Iron-sulfur</keyword>
<dbReference type="SFLD" id="SFLDG01123">
    <property type="entry name" value="methyltransferase_(Class_B)"/>
    <property type="match status" value="1"/>
</dbReference>
<comment type="cofactor">
    <cofactor evidence="1">
        <name>[4Fe-4S] cluster</name>
        <dbReference type="ChEBI" id="CHEBI:49883"/>
    </cofactor>
</comment>
<dbReference type="Gene3D" id="3.80.30.20">
    <property type="entry name" value="tm_1862 like domain"/>
    <property type="match status" value="1"/>
</dbReference>
<evidence type="ECO:0000256" key="5">
    <source>
        <dbReference type="ARBA" id="ARBA00023014"/>
    </source>
</evidence>
<dbReference type="PROSITE" id="PS51918">
    <property type="entry name" value="RADICAL_SAM"/>
    <property type="match status" value="1"/>
</dbReference>
<dbReference type="Pfam" id="PF04055">
    <property type="entry name" value="Radical_SAM"/>
    <property type="match status" value="1"/>
</dbReference>
<gene>
    <name evidence="7" type="ORF">LCGC14_0700020</name>
</gene>
<reference evidence="7" key="1">
    <citation type="journal article" date="2015" name="Nature">
        <title>Complex archaea that bridge the gap between prokaryotes and eukaryotes.</title>
        <authorList>
            <person name="Spang A."/>
            <person name="Saw J.H."/>
            <person name="Jorgensen S.L."/>
            <person name="Zaremba-Niedzwiedzka K."/>
            <person name="Martijn J."/>
            <person name="Lind A.E."/>
            <person name="van Eijk R."/>
            <person name="Schleper C."/>
            <person name="Guy L."/>
            <person name="Ettema T.J."/>
        </authorList>
    </citation>
    <scope>NUCLEOTIDE SEQUENCE</scope>
</reference>
<dbReference type="SMART" id="SM00729">
    <property type="entry name" value="Elp3"/>
    <property type="match status" value="1"/>
</dbReference>
<comment type="caution">
    <text evidence="7">The sequence shown here is derived from an EMBL/GenBank/DDBJ whole genome shotgun (WGS) entry which is preliminary data.</text>
</comment>
<organism evidence="7">
    <name type="scientific">marine sediment metagenome</name>
    <dbReference type="NCBI Taxonomy" id="412755"/>
    <lineage>
        <taxon>unclassified sequences</taxon>
        <taxon>metagenomes</taxon>
        <taxon>ecological metagenomes</taxon>
    </lineage>
</organism>
<keyword evidence="2" id="KW-0949">S-adenosyl-L-methionine</keyword>
<dbReference type="InterPro" id="IPR034466">
    <property type="entry name" value="Methyltransferase_Class_B"/>
</dbReference>
<accession>A0A0F9QMQ4</accession>
<dbReference type="CDD" id="cd01335">
    <property type="entry name" value="Radical_SAM"/>
    <property type="match status" value="1"/>
</dbReference>
<dbReference type="AlphaFoldDB" id="A0A0F9QMQ4"/>
<sequence>MSPKNIKILFLEARYFDSFFRQRPNPCLSLYMLAAFLKDNMPEINFEFTFTTSQDYKEQIAGKSYDLCGIYSTTQAWNQACEVATRMKELNIMSIIGGPHISSVPESLTPHFALGCIGPGELVLKRIVQLYIKYDCLPTSEISNMNGVVFYENGKIKIKESSAKIPNLDCLPSPYKYFLKPNRIRTNLISSVGCPHNCYYCSAKVINPFLRFYSAEKLVDEIEFLFKVYKISYFKFIDDNLLASRTRLRNIAKLLEKKKLLNKISIDCTSCSKFINKDTAKLLKLLNVKIVTIGFESGSETVLEKLKCNRITMDDHHRALELLISNHIKVYGNFMVGTPGETIEDVKKTILFIKKNKMSVVAVNFIKPLPGTPFWNHLVTSKKIDQDNVNYQELSLTSCNNKKWYFNDSMSYEEAVHYYNLINRMCLINNIKNNLKNPILYQTIYSQLIQLGSYFMRKIKPKVLI</sequence>
<dbReference type="InterPro" id="IPR023404">
    <property type="entry name" value="rSAM_horseshoe"/>
</dbReference>
<dbReference type="GO" id="GO:0046872">
    <property type="term" value="F:metal ion binding"/>
    <property type="evidence" value="ECO:0007669"/>
    <property type="project" value="UniProtKB-KW"/>
</dbReference>
<evidence type="ECO:0000259" key="6">
    <source>
        <dbReference type="PROSITE" id="PS51918"/>
    </source>
</evidence>